<dbReference type="EC" id="3.1.13.4" evidence="5"/>
<evidence type="ECO:0000256" key="11">
    <source>
        <dbReference type="ARBA" id="ARBA00022884"/>
    </source>
</evidence>
<dbReference type="InterPro" id="IPR039637">
    <property type="entry name" value="CNOT7/CNOT8/Pop2"/>
</dbReference>
<dbReference type="Proteomes" id="UP000019335">
    <property type="component" value="Chromosome 10"/>
</dbReference>
<comment type="catalytic activity">
    <reaction evidence="1">
        <text>Exonucleolytic cleavage of poly(A) to 5'-AMP.</text>
        <dbReference type="EC" id="3.1.13.4"/>
    </reaction>
</comment>
<dbReference type="SUPFAM" id="SSF53098">
    <property type="entry name" value="Ribonuclease H-like"/>
    <property type="match status" value="1"/>
</dbReference>
<evidence type="ECO:0000256" key="7">
    <source>
        <dbReference type="ARBA" id="ARBA00022722"/>
    </source>
</evidence>
<evidence type="ECO:0000313" key="17">
    <source>
        <dbReference type="Proteomes" id="UP000019335"/>
    </source>
</evidence>
<keyword evidence="11" id="KW-0694">RNA-binding</keyword>
<dbReference type="AlphaFoldDB" id="W7TF71"/>
<dbReference type="Pfam" id="PF04857">
    <property type="entry name" value="CAF1"/>
    <property type="match status" value="2"/>
</dbReference>
<evidence type="ECO:0000256" key="6">
    <source>
        <dbReference type="ARBA" id="ARBA00022490"/>
    </source>
</evidence>
<name>W7TF71_9STRA</name>
<dbReference type="Gene3D" id="3.30.420.10">
    <property type="entry name" value="Ribonuclease H-like superfamily/Ribonuclease H"/>
    <property type="match status" value="1"/>
</dbReference>
<evidence type="ECO:0000256" key="5">
    <source>
        <dbReference type="ARBA" id="ARBA00012161"/>
    </source>
</evidence>
<evidence type="ECO:0000256" key="15">
    <source>
        <dbReference type="SAM" id="MobiDB-lite"/>
    </source>
</evidence>
<keyword evidence="9" id="KW-0378">Hydrolase</keyword>
<feature type="region of interest" description="Disordered" evidence="15">
    <location>
        <begin position="1"/>
        <end position="26"/>
    </location>
</feature>
<gene>
    <name evidence="16" type="ORF">Naga_100037g9</name>
</gene>
<dbReference type="GO" id="GO:0030014">
    <property type="term" value="C:CCR4-NOT complex"/>
    <property type="evidence" value="ECO:0007669"/>
    <property type="project" value="InterPro"/>
</dbReference>
<comment type="subcellular location">
    <subcellularLocation>
        <location evidence="3">Cytoplasm</location>
    </subcellularLocation>
    <subcellularLocation>
        <location evidence="2">Nucleus</location>
    </subcellularLocation>
</comment>
<dbReference type="EMBL" id="AZIL01000869">
    <property type="protein sequence ID" value="EWM25650.1"/>
    <property type="molecule type" value="Genomic_DNA"/>
</dbReference>
<accession>W7TF71</accession>
<evidence type="ECO:0000313" key="16">
    <source>
        <dbReference type="EMBL" id="EWM25650.1"/>
    </source>
</evidence>
<sequence>MNGGPQSSAEEKGEIPGVGPTRHIYTGQDGKRMEIREVWLENLDKEMVAVREVVEQYPYVAMDTEFPGVVARPVGDVSASDYQYKTLKCNVDLLKIIQLGLSFADSDGNSPPECPTWQFNFRFSLSDDIYAEDSIELLKQSGIDFSKHESHGIDVFRFGELLMTSGLVLMDEVRWISFHSGYDFGYLLKVLTCAALPSDENGFFDLLRTYFPCFYDIKYLMTACQGLHGGLQRIAEELSVARVGPMHQAGSDSLLTAQTFFRLCAVSFDGLNNLSDEKFKGELFGLGHNHTVYRSKMQNTNRHGHGGLERQREVPPLTDRGDSVSTPQSISSTSGPRRLGTEAAATSPSAGTGTGGNGDANAMSD</sequence>
<dbReference type="GO" id="GO:0046872">
    <property type="term" value="F:metal ion binding"/>
    <property type="evidence" value="ECO:0007669"/>
    <property type="project" value="UniProtKB-KW"/>
</dbReference>
<dbReference type="GO" id="GO:0005634">
    <property type="term" value="C:nucleus"/>
    <property type="evidence" value="ECO:0007669"/>
    <property type="project" value="UniProtKB-SubCell"/>
</dbReference>
<dbReference type="InterPro" id="IPR036397">
    <property type="entry name" value="RNaseH_sf"/>
</dbReference>
<dbReference type="GO" id="GO:0004535">
    <property type="term" value="F:poly(A)-specific ribonuclease activity"/>
    <property type="evidence" value="ECO:0007669"/>
    <property type="project" value="UniProtKB-EC"/>
</dbReference>
<keyword evidence="10" id="KW-0269">Exonuclease</keyword>
<dbReference type="FunFam" id="3.30.420.10:FF:000048">
    <property type="entry name" value="CCR4-associated factor 1, putative"/>
    <property type="match status" value="1"/>
</dbReference>
<dbReference type="InterPro" id="IPR012337">
    <property type="entry name" value="RNaseH-like_sf"/>
</dbReference>
<evidence type="ECO:0000256" key="13">
    <source>
        <dbReference type="ARBA" id="ARBA00023163"/>
    </source>
</evidence>
<dbReference type="GO" id="GO:0005737">
    <property type="term" value="C:cytoplasm"/>
    <property type="evidence" value="ECO:0007669"/>
    <property type="project" value="UniProtKB-SubCell"/>
</dbReference>
<keyword evidence="13" id="KW-0804">Transcription</keyword>
<dbReference type="GO" id="GO:0003723">
    <property type="term" value="F:RNA binding"/>
    <property type="evidence" value="ECO:0007669"/>
    <property type="project" value="UniProtKB-KW"/>
</dbReference>
<evidence type="ECO:0000256" key="12">
    <source>
        <dbReference type="ARBA" id="ARBA00023015"/>
    </source>
</evidence>
<keyword evidence="12" id="KW-0805">Transcription regulation</keyword>
<dbReference type="PANTHER" id="PTHR10797">
    <property type="entry name" value="CCR4-NOT TRANSCRIPTION COMPLEX SUBUNIT"/>
    <property type="match status" value="1"/>
</dbReference>
<evidence type="ECO:0000256" key="3">
    <source>
        <dbReference type="ARBA" id="ARBA00004496"/>
    </source>
</evidence>
<feature type="region of interest" description="Disordered" evidence="15">
    <location>
        <begin position="298"/>
        <end position="365"/>
    </location>
</feature>
<evidence type="ECO:0000256" key="4">
    <source>
        <dbReference type="ARBA" id="ARBA00008372"/>
    </source>
</evidence>
<feature type="compositionally biased region" description="Low complexity" evidence="15">
    <location>
        <begin position="323"/>
        <end position="334"/>
    </location>
</feature>
<dbReference type="InterPro" id="IPR006941">
    <property type="entry name" value="RNase_CAF1"/>
</dbReference>
<evidence type="ECO:0000256" key="14">
    <source>
        <dbReference type="ARBA" id="ARBA00023242"/>
    </source>
</evidence>
<comment type="similarity">
    <text evidence="4">Belongs to the CAF1 family.</text>
</comment>
<evidence type="ECO:0000256" key="10">
    <source>
        <dbReference type="ARBA" id="ARBA00022839"/>
    </source>
</evidence>
<organism evidence="16 17">
    <name type="scientific">Nannochloropsis gaditana</name>
    <dbReference type="NCBI Taxonomy" id="72520"/>
    <lineage>
        <taxon>Eukaryota</taxon>
        <taxon>Sar</taxon>
        <taxon>Stramenopiles</taxon>
        <taxon>Ochrophyta</taxon>
        <taxon>Eustigmatophyceae</taxon>
        <taxon>Eustigmatales</taxon>
        <taxon>Monodopsidaceae</taxon>
        <taxon>Nannochloropsis</taxon>
    </lineage>
</organism>
<keyword evidence="6" id="KW-0963">Cytoplasm</keyword>
<evidence type="ECO:0000256" key="9">
    <source>
        <dbReference type="ARBA" id="ARBA00022801"/>
    </source>
</evidence>
<keyword evidence="17" id="KW-1185">Reference proteome</keyword>
<dbReference type="OrthoDB" id="1164111at2759"/>
<evidence type="ECO:0000256" key="2">
    <source>
        <dbReference type="ARBA" id="ARBA00004123"/>
    </source>
</evidence>
<comment type="caution">
    <text evidence="16">The sequence shown here is derived from an EMBL/GenBank/DDBJ whole genome shotgun (WGS) entry which is preliminary data.</text>
</comment>
<evidence type="ECO:0000256" key="8">
    <source>
        <dbReference type="ARBA" id="ARBA00022723"/>
    </source>
</evidence>
<keyword evidence="14" id="KW-0539">Nucleus</keyword>
<evidence type="ECO:0000256" key="1">
    <source>
        <dbReference type="ARBA" id="ARBA00001663"/>
    </source>
</evidence>
<feature type="compositionally biased region" description="Low complexity" evidence="15">
    <location>
        <begin position="341"/>
        <end position="351"/>
    </location>
</feature>
<protein>
    <recommendedName>
        <fullName evidence="5">poly(A)-specific ribonuclease</fullName>
        <ecNumber evidence="5">3.1.13.4</ecNumber>
    </recommendedName>
</protein>
<keyword evidence="8" id="KW-0479">Metal-binding</keyword>
<keyword evidence="7" id="KW-0540">Nuclease</keyword>
<proteinExistence type="inferred from homology"/>
<reference evidence="16 17" key="1">
    <citation type="journal article" date="2014" name="Mol. Plant">
        <title>Chromosome Scale Genome Assembly and Transcriptome Profiling of Nannochloropsis gaditana in Nitrogen Depletion.</title>
        <authorList>
            <person name="Corteggiani Carpinelli E."/>
            <person name="Telatin A."/>
            <person name="Vitulo N."/>
            <person name="Forcato C."/>
            <person name="D'Angelo M."/>
            <person name="Schiavon R."/>
            <person name="Vezzi A."/>
            <person name="Giacometti G.M."/>
            <person name="Morosinotto T."/>
            <person name="Valle G."/>
        </authorList>
    </citation>
    <scope>NUCLEOTIDE SEQUENCE [LARGE SCALE GENOMIC DNA]</scope>
    <source>
        <strain evidence="16 17">B-31</strain>
    </source>
</reference>